<gene>
    <name evidence="8" type="primary">rnfC</name>
    <name evidence="11" type="ORF">SAMN04244550_02790</name>
</gene>
<evidence type="ECO:0000256" key="2">
    <source>
        <dbReference type="ARBA" id="ARBA00022485"/>
    </source>
</evidence>
<evidence type="ECO:0000256" key="3">
    <source>
        <dbReference type="ARBA" id="ARBA00022723"/>
    </source>
</evidence>
<feature type="domain" description="4Fe-4S ferredoxin-type" evidence="10">
    <location>
        <begin position="411"/>
        <end position="440"/>
    </location>
</feature>
<evidence type="ECO:0000256" key="6">
    <source>
        <dbReference type="ARBA" id="ARBA00023004"/>
    </source>
</evidence>
<comment type="function">
    <text evidence="8">Part of a membrane-bound complex that couples electron transfer with translocation of ions across the membrane.</text>
</comment>
<feature type="binding site" evidence="8">
    <location>
        <position position="384"/>
    </location>
    <ligand>
        <name>[4Fe-4S] cluster</name>
        <dbReference type="ChEBI" id="CHEBI:49883"/>
        <label>1</label>
    </ligand>
</feature>
<name>A0A1G7NQA5_RHOCA</name>
<feature type="domain" description="4Fe-4S ferredoxin-type" evidence="10">
    <location>
        <begin position="372"/>
        <end position="401"/>
    </location>
</feature>
<dbReference type="GO" id="GO:0005886">
    <property type="term" value="C:plasma membrane"/>
    <property type="evidence" value="ECO:0007669"/>
    <property type="project" value="UniProtKB-SubCell"/>
</dbReference>
<protein>
    <recommendedName>
        <fullName evidence="8">Ion-translocating oxidoreductase complex subunit C</fullName>
        <ecNumber evidence="8">7.-.-.-</ecNumber>
    </recommendedName>
    <alternativeName>
        <fullName evidence="8">Rnf electron transport complex subunit C</fullName>
    </alternativeName>
</protein>
<feature type="binding site" evidence="8">
    <location>
        <position position="381"/>
    </location>
    <ligand>
        <name>[4Fe-4S] cluster</name>
        <dbReference type="ChEBI" id="CHEBI:49883"/>
        <label>1</label>
    </ligand>
</feature>
<dbReference type="EMBL" id="FNAY01000016">
    <property type="protein sequence ID" value="SDF75489.1"/>
    <property type="molecule type" value="Genomic_DNA"/>
</dbReference>
<sequence>MRLPSIATLFHPLQSFSIRGGIHPETHKHLTSECEIETMPMPTLIRLPLQQHIGAEAEPIVRRDDLVLKGQLIAKARGPLSANIHAPTSGRVIAVGHFVAPHASGLPVPTITLRPDGEDRWGPHLPRLRPENASPEEIAAQVAAAGIVGMGGATFPSAVKLNLRAKYDLTTLILNGAECEPYLTCDDRLMRERAEEIADGIGIMARALGVKQVFVAIESNKPQAIEAMTRYNRALGYTFKIHVVPTQYPMGSEKHLVKMITGRETPARALTADLGVVVHNIATAHAVHLAVRYGEPLIARTVTVSGHGIRRPANLRVLIGTPVAEIIAHCGGFTEEPDRLLLGGPMMGMPIQNPRVPVVKGTNGILALTAAETPEAKTMPCIRCGRCVQGCPVGLTPFELNARIHAGDLEGAAKVGLMDCLACGCCSYNCPANLPLVQSFQFAKGKLAERQSRKHQQEETKRLAAARKAREEAILEAKKQMMLKRKAEMAAKKKAEEAAAAAEMPPPATATAIQGEATP</sequence>
<dbReference type="Gene3D" id="3.10.20.600">
    <property type="match status" value="1"/>
</dbReference>
<keyword evidence="3 8" id="KW-0479">Metal-binding</keyword>
<dbReference type="GO" id="GO:0046872">
    <property type="term" value="F:metal ion binding"/>
    <property type="evidence" value="ECO:0007669"/>
    <property type="project" value="UniProtKB-KW"/>
</dbReference>
<feature type="binding site" evidence="8">
    <location>
        <position position="426"/>
    </location>
    <ligand>
        <name>[4Fe-4S] cluster</name>
        <dbReference type="ChEBI" id="CHEBI:49883"/>
        <label>2</label>
    </ligand>
</feature>
<keyword evidence="8" id="KW-1003">Cell membrane</keyword>
<dbReference type="NCBIfam" id="TIGR01945">
    <property type="entry name" value="rnfC"/>
    <property type="match status" value="1"/>
</dbReference>
<dbReference type="EC" id="7.-.-.-" evidence="8"/>
<comment type="cofactor">
    <cofactor evidence="8">
        <name>[4Fe-4S] cluster</name>
        <dbReference type="ChEBI" id="CHEBI:49883"/>
    </cofactor>
    <text evidence="8">Binds 2 [4Fe-4S] clusters per subunit.</text>
</comment>
<dbReference type="InterPro" id="IPR017900">
    <property type="entry name" value="4Fe4S_Fe_S_CS"/>
</dbReference>
<dbReference type="InterPro" id="IPR017896">
    <property type="entry name" value="4Fe4S_Fe-S-bd"/>
</dbReference>
<evidence type="ECO:0000313" key="11">
    <source>
        <dbReference type="EMBL" id="SDF75489.1"/>
    </source>
</evidence>
<dbReference type="Gene3D" id="3.40.50.11540">
    <property type="entry name" value="NADH-ubiquinone oxidoreductase 51kDa subunit"/>
    <property type="match status" value="1"/>
</dbReference>
<evidence type="ECO:0000313" key="12">
    <source>
        <dbReference type="Proteomes" id="UP000183812"/>
    </source>
</evidence>
<feature type="compositionally biased region" description="Basic and acidic residues" evidence="9">
    <location>
        <begin position="487"/>
        <end position="497"/>
    </location>
</feature>
<feature type="binding site" evidence="8">
    <location>
        <position position="423"/>
    </location>
    <ligand>
        <name>[4Fe-4S] cluster</name>
        <dbReference type="ChEBI" id="CHEBI:49883"/>
        <label>2</label>
    </ligand>
</feature>
<dbReference type="PROSITE" id="PS51379">
    <property type="entry name" value="4FE4S_FER_2"/>
    <property type="match status" value="2"/>
</dbReference>
<evidence type="ECO:0000256" key="8">
    <source>
        <dbReference type="HAMAP-Rule" id="MF_00461"/>
    </source>
</evidence>
<dbReference type="Pfam" id="PF01512">
    <property type="entry name" value="Complex1_51K"/>
    <property type="match status" value="1"/>
</dbReference>
<evidence type="ECO:0000256" key="7">
    <source>
        <dbReference type="ARBA" id="ARBA00023014"/>
    </source>
</evidence>
<evidence type="ECO:0000256" key="5">
    <source>
        <dbReference type="ARBA" id="ARBA00022982"/>
    </source>
</evidence>
<evidence type="ECO:0000256" key="4">
    <source>
        <dbReference type="ARBA" id="ARBA00022737"/>
    </source>
</evidence>
<dbReference type="Gene3D" id="3.30.70.20">
    <property type="match status" value="1"/>
</dbReference>
<dbReference type="NCBIfam" id="NF003454">
    <property type="entry name" value="PRK05035.1"/>
    <property type="match status" value="1"/>
</dbReference>
<comment type="similarity">
    <text evidence="8">Belongs to the 4Fe4S bacterial-type ferredoxin family. RnfC subfamily.</text>
</comment>
<feature type="binding site" evidence="8">
    <location>
        <position position="430"/>
    </location>
    <ligand>
        <name>[4Fe-4S] cluster</name>
        <dbReference type="ChEBI" id="CHEBI:49883"/>
        <label>1</label>
    </ligand>
</feature>
<evidence type="ECO:0000256" key="9">
    <source>
        <dbReference type="SAM" id="MobiDB-lite"/>
    </source>
</evidence>
<dbReference type="SUPFAM" id="SSF46548">
    <property type="entry name" value="alpha-helical ferredoxin"/>
    <property type="match status" value="1"/>
</dbReference>
<organism evidence="11 12">
    <name type="scientific">Rhodobacter capsulatus</name>
    <name type="common">Rhodopseudomonas capsulata</name>
    <dbReference type="NCBI Taxonomy" id="1061"/>
    <lineage>
        <taxon>Bacteria</taxon>
        <taxon>Pseudomonadati</taxon>
        <taxon>Pseudomonadota</taxon>
        <taxon>Alphaproteobacteria</taxon>
        <taxon>Rhodobacterales</taxon>
        <taxon>Rhodobacter group</taxon>
        <taxon>Rhodobacter</taxon>
    </lineage>
</organism>
<evidence type="ECO:0000256" key="1">
    <source>
        <dbReference type="ARBA" id="ARBA00022448"/>
    </source>
</evidence>
<dbReference type="InterPro" id="IPR011538">
    <property type="entry name" value="Nuo51_FMN-bd"/>
</dbReference>
<feature type="region of interest" description="Disordered" evidence="9">
    <location>
        <begin position="487"/>
        <end position="519"/>
    </location>
</feature>
<dbReference type="Pfam" id="PF10531">
    <property type="entry name" value="SLBB"/>
    <property type="match status" value="1"/>
</dbReference>
<feature type="binding site" evidence="8">
    <location>
        <position position="420"/>
    </location>
    <ligand>
        <name>[4Fe-4S] cluster</name>
        <dbReference type="ChEBI" id="CHEBI:49883"/>
        <label>2</label>
    </ligand>
</feature>
<dbReference type="InterPro" id="IPR037225">
    <property type="entry name" value="Nuo51_FMN-bd_sf"/>
</dbReference>
<keyword evidence="6 8" id="KW-0408">Iron</keyword>
<keyword evidence="2 8" id="KW-0004">4Fe-4S</keyword>
<reference evidence="11 12" key="1">
    <citation type="submission" date="2016-10" db="EMBL/GenBank/DDBJ databases">
        <authorList>
            <person name="de Groot N.N."/>
        </authorList>
    </citation>
    <scope>NUCLEOTIDE SEQUENCE [LARGE SCALE GENOMIC DNA]</scope>
    <source>
        <strain evidence="12">DSM 938 / 37b4</strain>
    </source>
</reference>
<dbReference type="PANTHER" id="PTHR43034:SF2">
    <property type="entry name" value="ION-TRANSLOCATING OXIDOREDUCTASE COMPLEX SUBUNIT C"/>
    <property type="match status" value="1"/>
</dbReference>
<dbReference type="GO" id="GO:0009055">
    <property type="term" value="F:electron transfer activity"/>
    <property type="evidence" value="ECO:0007669"/>
    <property type="project" value="InterPro"/>
</dbReference>
<dbReference type="InterPro" id="IPR026902">
    <property type="entry name" value="RnfC_N"/>
</dbReference>
<dbReference type="Pfam" id="PF13375">
    <property type="entry name" value="RnfC_N"/>
    <property type="match status" value="1"/>
</dbReference>
<dbReference type="AlphaFoldDB" id="A0A1G7NQA5"/>
<keyword evidence="4 8" id="KW-0677">Repeat</keyword>
<evidence type="ECO:0000259" key="10">
    <source>
        <dbReference type="PROSITE" id="PS51379"/>
    </source>
</evidence>
<comment type="subcellular location">
    <subcellularLocation>
        <location evidence="8">Cell inner membrane</location>
        <topology evidence="8">Peripheral membrane protein</topology>
    </subcellularLocation>
</comment>
<dbReference type="Pfam" id="PF12838">
    <property type="entry name" value="Fer4_7"/>
    <property type="match status" value="1"/>
</dbReference>
<keyword evidence="8" id="KW-0997">Cell inner membrane</keyword>
<dbReference type="RefSeq" id="WP_074555278.1">
    <property type="nucleotide sequence ID" value="NZ_CP119563.1"/>
</dbReference>
<keyword evidence="5 8" id="KW-0249">Electron transport</keyword>
<dbReference type="OrthoDB" id="9767754at2"/>
<proteinExistence type="inferred from homology"/>
<keyword evidence="8" id="KW-0472">Membrane</keyword>
<dbReference type="Proteomes" id="UP000183812">
    <property type="component" value="Unassembled WGS sequence"/>
</dbReference>
<feature type="binding site" evidence="8">
    <location>
        <position position="391"/>
    </location>
    <ligand>
        <name>[4Fe-4S] cluster</name>
        <dbReference type="ChEBI" id="CHEBI:49883"/>
        <label>2</label>
    </ligand>
</feature>
<dbReference type="PROSITE" id="PS00198">
    <property type="entry name" value="4FE4S_FER_1"/>
    <property type="match status" value="1"/>
</dbReference>
<dbReference type="GO" id="GO:0022900">
    <property type="term" value="P:electron transport chain"/>
    <property type="evidence" value="ECO:0007669"/>
    <property type="project" value="UniProtKB-UniRule"/>
</dbReference>
<dbReference type="InterPro" id="IPR010208">
    <property type="entry name" value="Ion_transpt_RnfC/RsxC"/>
</dbReference>
<keyword evidence="8" id="KW-1278">Translocase</keyword>
<keyword evidence="7 8" id="KW-0411">Iron-sulfur</keyword>
<dbReference type="InterPro" id="IPR019554">
    <property type="entry name" value="Soluble_ligand-bd"/>
</dbReference>
<dbReference type="PANTHER" id="PTHR43034">
    <property type="entry name" value="ION-TRANSLOCATING OXIDOREDUCTASE COMPLEX SUBUNIT C"/>
    <property type="match status" value="1"/>
</dbReference>
<comment type="subunit">
    <text evidence="8">The complex is composed of six subunits: RnfA, RnfB, RnfC, RnfD, RnfE and RnfG.</text>
</comment>
<accession>A0A1G7NQA5</accession>
<dbReference type="SUPFAM" id="SSF142019">
    <property type="entry name" value="Nqo1 FMN-binding domain-like"/>
    <property type="match status" value="1"/>
</dbReference>
<dbReference type="GO" id="GO:0051539">
    <property type="term" value="F:4 iron, 4 sulfur cluster binding"/>
    <property type="evidence" value="ECO:0007669"/>
    <property type="project" value="UniProtKB-KW"/>
</dbReference>
<feature type="binding site" evidence="8">
    <location>
        <position position="387"/>
    </location>
    <ligand>
        <name>[4Fe-4S] cluster</name>
        <dbReference type="ChEBI" id="CHEBI:49883"/>
        <label>1</label>
    </ligand>
</feature>
<keyword evidence="1 8" id="KW-0813">Transport</keyword>
<dbReference type="HAMAP" id="MF_00461">
    <property type="entry name" value="RsxC_RnfC"/>
    <property type="match status" value="1"/>
</dbReference>